<comment type="caution">
    <text evidence="12">The sequence shown here is derived from an EMBL/GenBank/DDBJ whole genome shotgun (WGS) entry which is preliminary data.</text>
</comment>
<evidence type="ECO:0000256" key="1">
    <source>
        <dbReference type="ARBA" id="ARBA00001917"/>
    </source>
</evidence>
<comment type="similarity">
    <text evidence="3">In the N-terminal section; belongs to the NADH:flavin oxidoreductase/NADH oxidase family.</text>
</comment>
<dbReference type="Pfam" id="PF00724">
    <property type="entry name" value="Oxidored_FMN"/>
    <property type="match status" value="1"/>
</dbReference>
<feature type="domain" description="NADH:flavin oxidoreductase/NADH oxidase N-terminal" evidence="10">
    <location>
        <begin position="2"/>
        <end position="328"/>
    </location>
</feature>
<reference evidence="12 13" key="1">
    <citation type="submission" date="2019-07" db="EMBL/GenBank/DDBJ databases">
        <title>Draft genome for Streptomyces benahoarensis MZ03-48.</title>
        <authorList>
            <person name="Gonzalez-Pimentel J.L."/>
        </authorList>
    </citation>
    <scope>NUCLEOTIDE SEQUENCE [LARGE SCALE GENOMIC DNA]</scope>
    <source>
        <strain evidence="12 13">MZ03-48</strain>
    </source>
</reference>
<keyword evidence="5" id="KW-0288">FMN</keyword>
<keyword evidence="4" id="KW-0285">Flavoprotein</keyword>
<dbReference type="InterPro" id="IPR051793">
    <property type="entry name" value="NADH:flavin_oxidoreductase"/>
</dbReference>
<evidence type="ECO:0000313" key="13">
    <source>
        <dbReference type="Proteomes" id="UP000320888"/>
    </source>
</evidence>
<dbReference type="SUPFAM" id="SSF51395">
    <property type="entry name" value="FMN-linked oxidoreductases"/>
    <property type="match status" value="1"/>
</dbReference>
<dbReference type="GO" id="GO:0046872">
    <property type="term" value="F:metal ion binding"/>
    <property type="evidence" value="ECO:0007669"/>
    <property type="project" value="UniProtKB-KW"/>
</dbReference>
<dbReference type="InterPro" id="IPR013785">
    <property type="entry name" value="Aldolase_TIM"/>
</dbReference>
<evidence type="ECO:0000256" key="8">
    <source>
        <dbReference type="ARBA" id="ARBA00023004"/>
    </source>
</evidence>
<dbReference type="InterPro" id="IPR001155">
    <property type="entry name" value="OxRdtase_FMN_N"/>
</dbReference>
<evidence type="ECO:0000256" key="2">
    <source>
        <dbReference type="ARBA" id="ARBA00001966"/>
    </source>
</evidence>
<sequence>MTLGRREVKNRIAFPAMITGVGAGNLPTERTVAGYARMASGGAGMVMSEALAVHPTSEPKPFALVTYDPAGWDGFARIAEAVEGEDCRMIGQLYHLGRSQLWTTGGARPMGPSALPDHYSRTVPRAMPHGDIAMLTEAFARSAAMLAARGFSGVELHAAHGHLLSLFLSPWSNHREDDYGGDATGRSRFLREVIEAIRSVTGPDFVIGLKMPGDEGVRGGLRPADAAALFTRIQAGAPVDYVCFAQGTIAPSFGDHVPDASYPPSPYLDLQREARAAAGGVPVVAVGRIRSAAEAETALRSGAADLVALGRALVADPDLPRKARAGREELIRPCVYCNACWGEVHAGRPAACPVNPAFGLTAKEAEPPAAVESPLRVTVVGGGVAGLEAARAAADRGHRVTLLAGPRLGGRTRAEAALPGRGDLGLLVAAQEAAARRSGVEIVQGAPAEAADVLATGPDAVVLATGARMRSPAVDGTAIGDLPAAPEVSAEGTAVLLAEDDGAAACALAELLAARHPRTVLLTPRLALAETVPYTSRLGIHRRLSAAGVEVVTGAAATGLDGGTLHYENVFSGERATIDDVGQVVWSTARVPADDLAGPLGDRGLTVHRVGDAHAPATLLEALNRARTVAGSL</sequence>
<name>A0A553ZN74_9ACTN</name>
<evidence type="ECO:0000256" key="4">
    <source>
        <dbReference type="ARBA" id="ARBA00022630"/>
    </source>
</evidence>
<evidence type="ECO:0000313" key="12">
    <source>
        <dbReference type="EMBL" id="TSB42917.1"/>
    </source>
</evidence>
<organism evidence="12 13">
    <name type="scientific">Streptomyces benahoarensis</name>
    <dbReference type="NCBI Taxonomy" id="2595054"/>
    <lineage>
        <taxon>Bacteria</taxon>
        <taxon>Bacillati</taxon>
        <taxon>Actinomycetota</taxon>
        <taxon>Actinomycetes</taxon>
        <taxon>Kitasatosporales</taxon>
        <taxon>Streptomycetaceae</taxon>
        <taxon>Streptomyces</taxon>
    </lineage>
</organism>
<protein>
    <submittedName>
        <fullName evidence="12">Oxidoreductase</fullName>
    </submittedName>
</protein>
<dbReference type="Gene3D" id="3.40.50.720">
    <property type="entry name" value="NAD(P)-binding Rossmann-like Domain"/>
    <property type="match status" value="1"/>
</dbReference>
<dbReference type="SUPFAM" id="SSF51971">
    <property type="entry name" value="Nucleotide-binding domain"/>
    <property type="match status" value="1"/>
</dbReference>
<dbReference type="Pfam" id="PF07992">
    <property type="entry name" value="Pyr_redox_2"/>
    <property type="match status" value="1"/>
</dbReference>
<accession>A0A553ZN74</accession>
<dbReference type="OrthoDB" id="3169239at2"/>
<proteinExistence type="inferred from homology"/>
<keyword evidence="7" id="KW-0560">Oxidoreductase</keyword>
<dbReference type="InterPro" id="IPR036188">
    <property type="entry name" value="FAD/NAD-bd_sf"/>
</dbReference>
<evidence type="ECO:0000259" key="10">
    <source>
        <dbReference type="Pfam" id="PF00724"/>
    </source>
</evidence>
<feature type="domain" description="FAD/NAD(P)-binding" evidence="11">
    <location>
        <begin position="376"/>
        <end position="607"/>
    </location>
</feature>
<dbReference type="GO" id="GO:0010181">
    <property type="term" value="F:FMN binding"/>
    <property type="evidence" value="ECO:0007669"/>
    <property type="project" value="InterPro"/>
</dbReference>
<gene>
    <name evidence="12" type="ORF">FNZ23_07330</name>
</gene>
<dbReference type="Gene3D" id="3.50.50.60">
    <property type="entry name" value="FAD/NAD(P)-binding domain"/>
    <property type="match status" value="1"/>
</dbReference>
<dbReference type="PANTHER" id="PTHR42917:SF2">
    <property type="entry name" value="2,4-DIENOYL-COA REDUCTASE [(2E)-ENOYL-COA-PRODUCING]"/>
    <property type="match status" value="1"/>
</dbReference>
<keyword evidence="8" id="KW-0408">Iron</keyword>
<dbReference type="EMBL" id="VKLS01000051">
    <property type="protein sequence ID" value="TSB42917.1"/>
    <property type="molecule type" value="Genomic_DNA"/>
</dbReference>
<dbReference type="GO" id="GO:0016491">
    <property type="term" value="F:oxidoreductase activity"/>
    <property type="evidence" value="ECO:0007669"/>
    <property type="project" value="UniProtKB-KW"/>
</dbReference>
<evidence type="ECO:0000256" key="3">
    <source>
        <dbReference type="ARBA" id="ARBA00011048"/>
    </source>
</evidence>
<dbReference type="InterPro" id="IPR023753">
    <property type="entry name" value="FAD/NAD-binding_dom"/>
</dbReference>
<keyword evidence="9" id="KW-0411">Iron-sulfur</keyword>
<dbReference type="AlphaFoldDB" id="A0A553ZN74"/>
<dbReference type="Proteomes" id="UP000320888">
    <property type="component" value="Unassembled WGS sequence"/>
</dbReference>
<evidence type="ECO:0000256" key="9">
    <source>
        <dbReference type="ARBA" id="ARBA00023014"/>
    </source>
</evidence>
<evidence type="ECO:0000256" key="7">
    <source>
        <dbReference type="ARBA" id="ARBA00023002"/>
    </source>
</evidence>
<dbReference type="Gene3D" id="3.20.20.70">
    <property type="entry name" value="Aldolase class I"/>
    <property type="match status" value="1"/>
</dbReference>
<evidence type="ECO:0000259" key="11">
    <source>
        <dbReference type="Pfam" id="PF07992"/>
    </source>
</evidence>
<keyword evidence="13" id="KW-1185">Reference proteome</keyword>
<comment type="cofactor">
    <cofactor evidence="2">
        <name>[4Fe-4S] cluster</name>
        <dbReference type="ChEBI" id="CHEBI:49883"/>
    </cofactor>
</comment>
<comment type="cofactor">
    <cofactor evidence="1">
        <name>FMN</name>
        <dbReference type="ChEBI" id="CHEBI:58210"/>
    </cofactor>
</comment>
<evidence type="ECO:0000256" key="6">
    <source>
        <dbReference type="ARBA" id="ARBA00022723"/>
    </source>
</evidence>
<keyword evidence="6" id="KW-0479">Metal-binding</keyword>
<dbReference type="GO" id="GO:0051536">
    <property type="term" value="F:iron-sulfur cluster binding"/>
    <property type="evidence" value="ECO:0007669"/>
    <property type="project" value="UniProtKB-KW"/>
</dbReference>
<evidence type="ECO:0000256" key="5">
    <source>
        <dbReference type="ARBA" id="ARBA00022643"/>
    </source>
</evidence>
<dbReference type="PANTHER" id="PTHR42917">
    <property type="entry name" value="2,4-DIENOYL-COA REDUCTASE"/>
    <property type="match status" value="1"/>
</dbReference>
<dbReference type="SUPFAM" id="SSF51905">
    <property type="entry name" value="FAD/NAD(P)-binding domain"/>
    <property type="match status" value="1"/>
</dbReference>